<feature type="transmembrane region" description="Helical" evidence="6">
    <location>
        <begin position="38"/>
        <end position="57"/>
    </location>
</feature>
<reference evidence="8 9" key="1">
    <citation type="submission" date="2024-10" db="EMBL/GenBank/DDBJ databases">
        <title>The Natural Products Discovery Center: Release of the First 8490 Sequenced Strains for Exploring Actinobacteria Biosynthetic Diversity.</title>
        <authorList>
            <person name="Kalkreuter E."/>
            <person name="Kautsar S.A."/>
            <person name="Yang D."/>
            <person name="Bader C.D."/>
            <person name="Teijaro C.N."/>
            <person name="Fluegel L."/>
            <person name="Davis C.M."/>
            <person name="Simpson J.R."/>
            <person name="Lauterbach L."/>
            <person name="Steele A.D."/>
            <person name="Gui C."/>
            <person name="Meng S."/>
            <person name="Li G."/>
            <person name="Viehrig K."/>
            <person name="Ye F."/>
            <person name="Su P."/>
            <person name="Kiefer A.F."/>
            <person name="Nichols A."/>
            <person name="Cepeda A.J."/>
            <person name="Yan W."/>
            <person name="Fan B."/>
            <person name="Jiang Y."/>
            <person name="Adhikari A."/>
            <person name="Zheng C.-J."/>
            <person name="Schuster L."/>
            <person name="Cowan T.M."/>
            <person name="Smanski M.J."/>
            <person name="Chevrette M.G."/>
            <person name="De Carvalho L.P.S."/>
            <person name="Shen B."/>
        </authorList>
    </citation>
    <scope>NUCLEOTIDE SEQUENCE [LARGE SCALE GENOMIC DNA]</scope>
    <source>
        <strain evidence="8 9">NPDC020295</strain>
    </source>
</reference>
<dbReference type="InterPro" id="IPR004841">
    <property type="entry name" value="AA-permease/SLC12A_dom"/>
</dbReference>
<feature type="transmembrane region" description="Helical" evidence="6">
    <location>
        <begin position="156"/>
        <end position="176"/>
    </location>
</feature>
<dbReference type="PANTHER" id="PTHR42770">
    <property type="entry name" value="AMINO ACID TRANSPORTER-RELATED"/>
    <property type="match status" value="1"/>
</dbReference>
<feature type="transmembrane region" description="Helical" evidence="6">
    <location>
        <begin position="438"/>
        <end position="456"/>
    </location>
</feature>
<name>A0ABW7VJE6_STROI</name>
<evidence type="ECO:0000256" key="1">
    <source>
        <dbReference type="ARBA" id="ARBA00004141"/>
    </source>
</evidence>
<evidence type="ECO:0000259" key="7">
    <source>
        <dbReference type="Pfam" id="PF00324"/>
    </source>
</evidence>
<feature type="transmembrane region" description="Helical" evidence="6">
    <location>
        <begin position="322"/>
        <end position="347"/>
    </location>
</feature>
<dbReference type="PANTHER" id="PTHR42770:SF7">
    <property type="entry name" value="MEMBRANE PROTEIN"/>
    <property type="match status" value="1"/>
</dbReference>
<dbReference type="PIRSF" id="PIRSF006060">
    <property type="entry name" value="AA_transporter"/>
    <property type="match status" value="1"/>
</dbReference>
<feature type="compositionally biased region" description="Polar residues" evidence="5">
    <location>
        <begin position="1"/>
        <end position="10"/>
    </location>
</feature>
<dbReference type="Gene3D" id="1.20.1740.10">
    <property type="entry name" value="Amino acid/polyamine transporter I"/>
    <property type="match status" value="1"/>
</dbReference>
<gene>
    <name evidence="8" type="ORF">ACH49L_33675</name>
</gene>
<feature type="transmembrane region" description="Helical" evidence="6">
    <location>
        <begin position="69"/>
        <end position="89"/>
    </location>
</feature>
<feature type="transmembrane region" description="Helical" evidence="6">
    <location>
        <begin position="400"/>
        <end position="426"/>
    </location>
</feature>
<dbReference type="RefSeq" id="WP_244218527.1">
    <property type="nucleotide sequence ID" value="NZ_JBHYPK010000009.1"/>
</dbReference>
<feature type="transmembrane region" description="Helical" evidence="6">
    <location>
        <begin position="367"/>
        <end position="388"/>
    </location>
</feature>
<feature type="transmembrane region" description="Helical" evidence="6">
    <location>
        <begin position="183"/>
        <end position="207"/>
    </location>
</feature>
<dbReference type="EMBL" id="JBIRWM010000020">
    <property type="protein sequence ID" value="MFI2160585.1"/>
    <property type="molecule type" value="Genomic_DNA"/>
</dbReference>
<keyword evidence="3 6" id="KW-1133">Transmembrane helix</keyword>
<dbReference type="Proteomes" id="UP001611397">
    <property type="component" value="Unassembled WGS sequence"/>
</dbReference>
<comment type="caution">
    <text evidence="8">The sequence shown here is derived from an EMBL/GenBank/DDBJ whole genome shotgun (WGS) entry which is preliminary data.</text>
</comment>
<evidence type="ECO:0000256" key="4">
    <source>
        <dbReference type="ARBA" id="ARBA00023136"/>
    </source>
</evidence>
<protein>
    <submittedName>
        <fullName evidence="8">APC family permease</fullName>
    </submittedName>
</protein>
<organism evidence="8 9">
    <name type="scientific">Streptomyces olivaceoviridis</name>
    <name type="common">Streptomyces corchorusii</name>
    <dbReference type="NCBI Taxonomy" id="1921"/>
    <lineage>
        <taxon>Bacteria</taxon>
        <taxon>Bacillati</taxon>
        <taxon>Actinomycetota</taxon>
        <taxon>Actinomycetes</taxon>
        <taxon>Kitasatosporales</taxon>
        <taxon>Streptomycetaceae</taxon>
        <taxon>Streptomyces</taxon>
    </lineage>
</organism>
<evidence type="ECO:0000313" key="8">
    <source>
        <dbReference type="EMBL" id="MFI2160585.1"/>
    </source>
</evidence>
<sequence length="502" mass="52082">MPVDHTSGTVRASGEKERPRDGGGSGGAPAGLRRNLSLWQVLGVSIGVMGPTLSANINPQGAEPAVGRAIPLAIAIATVGVLLLSYSFVRLSQHFNTSGSVFGFVGATLGARAGTVAGWCLLGTYLLFGMSSAYSAAIFSTSLIESLGLLSDPPNWLPHLIALLVLLAAAVITVFPARRGADLLLWIEGATVVLILLISAVVVYRISTAHGPQGQEFTLSVFRPAEGTGSSALFLGAVFGFLAFAGFESAATLGEEAREPRRTIPRAVIGTVLIGGVFYIVTSAVEVMGFGTRSSDLARLHASGSLYGDLGAAYLSSWVGDIVTVGTTVSALGGAIGCLIGASRMLLSLSRAATTRETVVTRVSERYGTPVGAVGVAFAVMVASVVVFGWVARVPVALPWAWIGTVGTLIVLVVYLLATVGAAGMLMRTRRVPRREMIIPAATVAVLGYTLYRNIVPYPTGAAFWLPITAGAWIAVALAAVLLSPTLVRRIGHRLTEEEGLA</sequence>
<keyword evidence="2 6" id="KW-0812">Transmembrane</keyword>
<feature type="transmembrane region" description="Helical" evidence="6">
    <location>
        <begin position="267"/>
        <end position="290"/>
    </location>
</feature>
<evidence type="ECO:0000256" key="3">
    <source>
        <dbReference type="ARBA" id="ARBA00022989"/>
    </source>
</evidence>
<evidence type="ECO:0000256" key="2">
    <source>
        <dbReference type="ARBA" id="ARBA00022692"/>
    </source>
</evidence>
<proteinExistence type="predicted"/>
<keyword evidence="4 6" id="KW-0472">Membrane</keyword>
<feature type="transmembrane region" description="Helical" evidence="6">
    <location>
        <begin position="462"/>
        <end position="484"/>
    </location>
</feature>
<feature type="transmembrane region" description="Helical" evidence="6">
    <location>
        <begin position="227"/>
        <end position="247"/>
    </location>
</feature>
<evidence type="ECO:0000313" key="9">
    <source>
        <dbReference type="Proteomes" id="UP001611397"/>
    </source>
</evidence>
<comment type="subcellular location">
    <subcellularLocation>
        <location evidence="1">Membrane</location>
        <topology evidence="1">Multi-pass membrane protein</topology>
    </subcellularLocation>
</comment>
<evidence type="ECO:0000256" key="6">
    <source>
        <dbReference type="SAM" id="Phobius"/>
    </source>
</evidence>
<keyword evidence="9" id="KW-1185">Reference proteome</keyword>
<dbReference type="Pfam" id="PF00324">
    <property type="entry name" value="AA_permease"/>
    <property type="match status" value="1"/>
</dbReference>
<accession>A0ABW7VJE6</accession>
<feature type="region of interest" description="Disordered" evidence="5">
    <location>
        <begin position="1"/>
        <end position="31"/>
    </location>
</feature>
<evidence type="ECO:0000256" key="5">
    <source>
        <dbReference type="SAM" id="MobiDB-lite"/>
    </source>
</evidence>
<dbReference type="InterPro" id="IPR050367">
    <property type="entry name" value="APC_superfamily"/>
</dbReference>
<feature type="domain" description="Amino acid permease/ SLC12A" evidence="7">
    <location>
        <begin position="65"/>
        <end position="469"/>
    </location>
</feature>